<reference evidence="15" key="2">
    <citation type="journal article" date="2007" name="Science">
        <title>Genome sequence of Aedes aegypti, a major arbovirus vector.</title>
        <authorList>
            <person name="Nene V."/>
            <person name="Wortman J.R."/>
            <person name="Lawson D."/>
            <person name="Haas B."/>
            <person name="Kodira C."/>
            <person name="Tu Z.J."/>
            <person name="Loftus B."/>
            <person name="Xi Z."/>
            <person name="Megy K."/>
            <person name="Grabherr M."/>
            <person name="Ren Q."/>
            <person name="Zdobnov E.M."/>
            <person name="Lobo N.F."/>
            <person name="Campbell K.S."/>
            <person name="Brown S.E."/>
            <person name="Bonaldo M.F."/>
            <person name="Zhu J."/>
            <person name="Sinkins S.P."/>
            <person name="Hogenkamp D.G."/>
            <person name="Amedeo P."/>
            <person name="Arensburger P."/>
            <person name="Atkinson P.W."/>
            <person name="Bidwell S."/>
            <person name="Biedler J."/>
            <person name="Birney E."/>
            <person name="Bruggner R.V."/>
            <person name="Costas J."/>
            <person name="Coy M.R."/>
            <person name="Crabtree J."/>
            <person name="Crawford M."/>
            <person name="Debruyn B."/>
            <person name="Decaprio D."/>
            <person name="Eiglmeier K."/>
            <person name="Eisenstadt E."/>
            <person name="El-Dorry H."/>
            <person name="Gelbart W.M."/>
            <person name="Gomes S.L."/>
            <person name="Hammond M."/>
            <person name="Hannick L.I."/>
            <person name="Hogan J.R."/>
            <person name="Holmes M.H."/>
            <person name="Jaffe D."/>
            <person name="Johnston J.S."/>
            <person name="Kennedy R.C."/>
            <person name="Koo H."/>
            <person name="Kravitz S."/>
            <person name="Kriventseva E.V."/>
            <person name="Kulp D."/>
            <person name="Labutti K."/>
            <person name="Lee E."/>
            <person name="Li S."/>
            <person name="Lovin D.D."/>
            <person name="Mao C."/>
            <person name="Mauceli E."/>
            <person name="Menck C.F."/>
            <person name="Miller J.R."/>
            <person name="Montgomery P."/>
            <person name="Mori A."/>
            <person name="Nascimento A.L."/>
            <person name="Naveira H.F."/>
            <person name="Nusbaum C."/>
            <person name="O'leary S."/>
            <person name="Orvis J."/>
            <person name="Pertea M."/>
            <person name="Quesneville H."/>
            <person name="Reidenbach K.R."/>
            <person name="Rogers Y.H."/>
            <person name="Roth C.W."/>
            <person name="Schneider J.R."/>
            <person name="Schatz M."/>
            <person name="Shumway M."/>
            <person name="Stanke M."/>
            <person name="Stinson E.O."/>
            <person name="Tubio J.M."/>
            <person name="Vanzee J.P."/>
            <person name="Verjovski-Almeida S."/>
            <person name="Werner D."/>
            <person name="White O."/>
            <person name="Wyder S."/>
            <person name="Zeng Q."/>
            <person name="Zhao Q."/>
            <person name="Zhao Y."/>
            <person name="Hill C.A."/>
            <person name="Raikhel A.S."/>
            <person name="Soares M.B."/>
            <person name="Knudson D.L."/>
            <person name="Lee N.H."/>
            <person name="Galagan J."/>
            <person name="Salzberg S.L."/>
            <person name="Paulsen I.T."/>
            <person name="Dimopoulos G."/>
            <person name="Collins F.H."/>
            <person name="Birren B."/>
            <person name="Fraser-Liggett C.M."/>
            <person name="Severson D.W."/>
        </authorList>
    </citation>
    <scope>NUCLEOTIDE SEQUENCE [LARGE SCALE GENOMIC DNA]</scope>
    <source>
        <strain evidence="15">Liverpool</strain>
    </source>
</reference>
<dbReference type="InterPro" id="IPR007308">
    <property type="entry name" value="Rtr1/RPAP2_dom"/>
</dbReference>
<dbReference type="PANTHER" id="PTHR14732:SF0">
    <property type="entry name" value="RNA POLYMERASE II SUBUNIT B1 CTD PHOSPHATASE RPAP2-RELATED"/>
    <property type="match status" value="1"/>
</dbReference>
<comment type="subcellular location">
    <subcellularLocation>
        <location evidence="1 12">Nucleus</location>
    </subcellularLocation>
</comment>
<keyword evidence="3 12" id="KW-0479">Metal-binding</keyword>
<evidence type="ECO:0000256" key="10">
    <source>
        <dbReference type="ARBA" id="ARBA00048336"/>
    </source>
</evidence>
<dbReference type="HOGENOM" id="CLU_093592_0_0_1"/>
<evidence type="ECO:0000256" key="11">
    <source>
        <dbReference type="PROSITE-ProRule" id="PRU00812"/>
    </source>
</evidence>
<evidence type="ECO:0000256" key="7">
    <source>
        <dbReference type="ARBA" id="ARBA00022912"/>
    </source>
</evidence>
<proteinExistence type="inferred from homology"/>
<dbReference type="EMBL" id="CH477324">
    <property type="protein sequence ID" value="EAT43556.1"/>
    <property type="molecule type" value="Genomic_DNA"/>
</dbReference>
<evidence type="ECO:0000313" key="15">
    <source>
        <dbReference type="EMBL" id="EAT43556.1"/>
    </source>
</evidence>
<protein>
    <recommendedName>
        <fullName evidence="12">RNA polymerase II subunit B1 CTD phosphatase RPAP2 homolog</fullName>
        <ecNumber evidence="12">3.1.3.16</ecNumber>
    </recommendedName>
</protein>
<dbReference type="InterPro" id="IPR039693">
    <property type="entry name" value="Rtr1/RPAP2"/>
</dbReference>
<dbReference type="KEGG" id="aag:5565858"/>
<feature type="region of interest" description="Disordered" evidence="13">
    <location>
        <begin position="207"/>
        <end position="260"/>
    </location>
</feature>
<dbReference type="AlphaFoldDB" id="A0A1S4F9M7"/>
<evidence type="ECO:0000256" key="6">
    <source>
        <dbReference type="ARBA" id="ARBA00022833"/>
    </source>
</evidence>
<reference evidence="15" key="3">
    <citation type="submission" date="2012-09" db="EMBL/GenBank/DDBJ databases">
        <authorList>
            <consortium name="VectorBase"/>
        </authorList>
    </citation>
    <scope>NUCLEOTIDE SEQUENCE</scope>
    <source>
        <strain evidence="15">Liverpool</strain>
    </source>
</reference>
<dbReference type="EC" id="3.1.3.16" evidence="12"/>
<dbReference type="Proteomes" id="UP000682892">
    <property type="component" value="Unassembled WGS sequence"/>
</dbReference>
<comment type="catalytic activity">
    <reaction evidence="10 12">
        <text>O-phospho-L-threonyl-[protein] + H2O = L-threonyl-[protein] + phosphate</text>
        <dbReference type="Rhea" id="RHEA:47004"/>
        <dbReference type="Rhea" id="RHEA-COMP:11060"/>
        <dbReference type="Rhea" id="RHEA-COMP:11605"/>
        <dbReference type="ChEBI" id="CHEBI:15377"/>
        <dbReference type="ChEBI" id="CHEBI:30013"/>
        <dbReference type="ChEBI" id="CHEBI:43474"/>
        <dbReference type="ChEBI" id="CHEBI:61977"/>
        <dbReference type="EC" id="3.1.3.16"/>
    </reaction>
</comment>
<dbReference type="GO" id="GO:0043175">
    <property type="term" value="F:RNA polymerase core enzyme binding"/>
    <property type="evidence" value="ECO:0007669"/>
    <property type="project" value="UniProtKB-UniRule"/>
</dbReference>
<organism evidence="15 16">
    <name type="scientific">Aedes aegypti</name>
    <name type="common">Yellowfever mosquito</name>
    <name type="synonym">Culex aegypti</name>
    <dbReference type="NCBI Taxonomy" id="7159"/>
    <lineage>
        <taxon>Eukaryota</taxon>
        <taxon>Metazoa</taxon>
        <taxon>Ecdysozoa</taxon>
        <taxon>Arthropoda</taxon>
        <taxon>Hexapoda</taxon>
        <taxon>Insecta</taxon>
        <taxon>Pterygota</taxon>
        <taxon>Neoptera</taxon>
        <taxon>Endopterygota</taxon>
        <taxon>Diptera</taxon>
        <taxon>Nematocera</taxon>
        <taxon>Culicoidea</taxon>
        <taxon>Culicidae</taxon>
        <taxon>Culicinae</taxon>
        <taxon>Aedini</taxon>
        <taxon>Aedes</taxon>
        <taxon>Stegomyia</taxon>
    </lineage>
</organism>
<feature type="compositionally biased region" description="Basic and acidic residues" evidence="13">
    <location>
        <begin position="215"/>
        <end position="224"/>
    </location>
</feature>
<dbReference type="PANTHER" id="PTHR14732">
    <property type="entry name" value="RNA POLYMERASE II SUBUNIT B1 CTD PHOSPHATASE RPAP2-RELATED"/>
    <property type="match status" value="1"/>
</dbReference>
<dbReference type="OrthoDB" id="2590500at2759"/>
<keyword evidence="7 12" id="KW-0904">Protein phosphatase</keyword>
<evidence type="ECO:0000256" key="12">
    <source>
        <dbReference type="RuleBase" id="RU367080"/>
    </source>
</evidence>
<dbReference type="GO" id="GO:0008270">
    <property type="term" value="F:zinc ion binding"/>
    <property type="evidence" value="ECO:0007669"/>
    <property type="project" value="UniProtKB-KW"/>
</dbReference>
<evidence type="ECO:0000256" key="5">
    <source>
        <dbReference type="ARBA" id="ARBA00022801"/>
    </source>
</evidence>
<evidence type="ECO:0000259" key="14">
    <source>
        <dbReference type="PROSITE" id="PS51479"/>
    </source>
</evidence>
<evidence type="ECO:0000256" key="13">
    <source>
        <dbReference type="SAM" id="MobiDB-lite"/>
    </source>
</evidence>
<evidence type="ECO:0000256" key="4">
    <source>
        <dbReference type="ARBA" id="ARBA00022771"/>
    </source>
</evidence>
<evidence type="ECO:0000256" key="9">
    <source>
        <dbReference type="ARBA" id="ARBA00047761"/>
    </source>
</evidence>
<gene>
    <name evidence="15" type="ORF">AaeL_AAEL005036</name>
</gene>
<evidence type="ECO:0000313" key="16">
    <source>
        <dbReference type="Proteomes" id="UP000682892"/>
    </source>
</evidence>
<comment type="similarity">
    <text evidence="2 11 12">Belongs to the RPAP2 family.</text>
</comment>
<name>A0A1S4F9M7_AEDAE</name>
<dbReference type="InterPro" id="IPR038534">
    <property type="entry name" value="Rtr1/RPAP2_sf"/>
</dbReference>
<dbReference type="GO" id="GO:0005634">
    <property type="term" value="C:nucleus"/>
    <property type="evidence" value="ECO:0007669"/>
    <property type="project" value="UniProtKB-SubCell"/>
</dbReference>
<evidence type="ECO:0000256" key="2">
    <source>
        <dbReference type="ARBA" id="ARBA00005676"/>
    </source>
</evidence>
<keyword evidence="6 12" id="KW-0862">Zinc</keyword>
<dbReference type="Gene3D" id="1.25.40.820">
    <property type="match status" value="1"/>
</dbReference>
<reference evidence="15" key="1">
    <citation type="submission" date="2005-10" db="EMBL/GenBank/DDBJ databases">
        <authorList>
            <person name="Loftus B.J."/>
            <person name="Nene V.M."/>
            <person name="Hannick L.I."/>
            <person name="Bidwell S."/>
            <person name="Haas B."/>
            <person name="Amedeo P."/>
            <person name="Orvis J."/>
            <person name="Wortman J.R."/>
            <person name="White O.R."/>
            <person name="Salzberg S."/>
            <person name="Shumway M."/>
            <person name="Koo H."/>
            <person name="Zhao Y."/>
            <person name="Holmes M."/>
            <person name="Miller J."/>
            <person name="Schatz M."/>
            <person name="Pop M."/>
            <person name="Pai G."/>
            <person name="Utterback T."/>
            <person name="Rogers Y.-H."/>
            <person name="Kravitz S."/>
            <person name="Fraser C.M."/>
        </authorList>
    </citation>
    <scope>NUCLEOTIDE SEQUENCE</scope>
    <source>
        <strain evidence="15">Liverpool</strain>
    </source>
</reference>
<evidence type="ECO:0000256" key="8">
    <source>
        <dbReference type="ARBA" id="ARBA00023242"/>
    </source>
</evidence>
<dbReference type="GO" id="GO:0008420">
    <property type="term" value="F:RNA polymerase II CTD heptapeptide repeat phosphatase activity"/>
    <property type="evidence" value="ECO:0007669"/>
    <property type="project" value="UniProtKB-UniRule"/>
</dbReference>
<accession>A0A1S4F9M7</accession>
<evidence type="ECO:0000256" key="1">
    <source>
        <dbReference type="ARBA" id="ARBA00004123"/>
    </source>
</evidence>
<feature type="domain" description="RTR1-type" evidence="14">
    <location>
        <begin position="72"/>
        <end position="155"/>
    </location>
</feature>
<dbReference type="PROSITE" id="PS51479">
    <property type="entry name" value="ZF_RTR1"/>
    <property type="match status" value="1"/>
</dbReference>
<dbReference type="GO" id="GO:0005737">
    <property type="term" value="C:cytoplasm"/>
    <property type="evidence" value="ECO:0007669"/>
    <property type="project" value="TreeGrafter"/>
</dbReference>
<keyword evidence="8 12" id="KW-0539">Nucleus</keyword>
<keyword evidence="5 12" id="KW-0378">Hydrolase</keyword>
<comment type="catalytic activity">
    <reaction evidence="9 12">
        <text>O-phospho-L-seryl-[protein] + H2O = L-seryl-[protein] + phosphate</text>
        <dbReference type="Rhea" id="RHEA:20629"/>
        <dbReference type="Rhea" id="RHEA-COMP:9863"/>
        <dbReference type="Rhea" id="RHEA-COMP:11604"/>
        <dbReference type="ChEBI" id="CHEBI:15377"/>
        <dbReference type="ChEBI" id="CHEBI:29999"/>
        <dbReference type="ChEBI" id="CHEBI:43474"/>
        <dbReference type="ChEBI" id="CHEBI:83421"/>
        <dbReference type="EC" id="3.1.3.16"/>
    </reaction>
</comment>
<dbReference type="OMA" id="RRHIHEG"/>
<comment type="function">
    <text evidence="12">Putative RNA polymerase II subunit B1 C-terminal domain (CTD) phosphatase involved in RNA polymerase II transcription regulation.</text>
</comment>
<evidence type="ECO:0000256" key="3">
    <source>
        <dbReference type="ARBA" id="ARBA00022723"/>
    </source>
</evidence>
<feature type="compositionally biased region" description="Basic and acidic residues" evidence="13">
    <location>
        <begin position="249"/>
        <end position="260"/>
    </location>
</feature>
<dbReference type="Pfam" id="PF04181">
    <property type="entry name" value="RPAP2_Rtr1"/>
    <property type="match status" value="1"/>
</dbReference>
<keyword evidence="4 12" id="KW-0863">Zinc-finger</keyword>
<sequence>MFDNENFNVFRDGDAVKEKQKVNRTKLPRRAKNFSKEQLQLALRKKKECNAKAQKIVETLLDPVDDVDQFLVMLRDINQSHFDDVVQERAIQKICGYPLCLNELVNIPQQKYVISLSNKKVYDITERKNFCSGDCYKASNFVKEQMLTSPLWLRDQEDIPEFRLLNTPSQASLSVQTTTTTVTKIEISQEPTVEINIDELRIVEKTYPASSSKGDQNDGGRRSIQEGSEVDLSIRESESSGNSNEADEKDSLSDCIKKCL</sequence>